<protein>
    <submittedName>
        <fullName evidence="1">Uncharacterized protein</fullName>
    </submittedName>
</protein>
<gene>
    <name evidence="1" type="ORF">A0H76_1210</name>
</gene>
<dbReference type="AlphaFoldDB" id="A0A1X0QHH4"/>
<reference evidence="1 2" key="1">
    <citation type="journal article" date="2017" name="Environ. Microbiol.">
        <title>Decay of the glycolytic pathway and adaptation to intranuclear parasitism within Enterocytozoonidae microsporidia.</title>
        <authorList>
            <person name="Wiredu Boakye D."/>
            <person name="Jaroenlak P."/>
            <person name="Prachumwat A."/>
            <person name="Williams T.A."/>
            <person name="Bateman K.S."/>
            <person name="Itsathitphaisarn O."/>
            <person name="Sritunyalucksana K."/>
            <person name="Paszkiewicz K.H."/>
            <person name="Moore K.A."/>
            <person name="Stentiford G.D."/>
            <person name="Williams B.A."/>
        </authorList>
    </citation>
    <scope>NUCLEOTIDE SEQUENCE [LARGE SCALE GENOMIC DNA]</scope>
    <source>
        <strain evidence="2">canceri</strain>
    </source>
</reference>
<dbReference type="Proteomes" id="UP000192501">
    <property type="component" value="Unassembled WGS sequence"/>
</dbReference>
<evidence type="ECO:0000313" key="2">
    <source>
        <dbReference type="Proteomes" id="UP000192501"/>
    </source>
</evidence>
<accession>A0A1X0QHH4</accession>
<comment type="caution">
    <text evidence="1">The sequence shown here is derived from an EMBL/GenBank/DDBJ whole genome shotgun (WGS) entry which is preliminary data.</text>
</comment>
<proteinExistence type="predicted"/>
<name>A0A1X0QHH4_9MICR</name>
<sequence length="96" mass="11970">MISFKKRNRISTTARSNFGYKSNRKFVTFSKIKVNERRLKNMKDLEKIVKEEWYKIPKELSERLFCLFSERVKEFFNLKEEIIYIKINCFIYFFRF</sequence>
<evidence type="ECO:0000313" key="1">
    <source>
        <dbReference type="EMBL" id="ORD99216.1"/>
    </source>
</evidence>
<dbReference type="EMBL" id="LTAI01000261">
    <property type="protein sequence ID" value="ORD99216.1"/>
    <property type="molecule type" value="Genomic_DNA"/>
</dbReference>
<organism evidence="1 2">
    <name type="scientific">Hepatospora eriocheir</name>
    <dbReference type="NCBI Taxonomy" id="1081669"/>
    <lineage>
        <taxon>Eukaryota</taxon>
        <taxon>Fungi</taxon>
        <taxon>Fungi incertae sedis</taxon>
        <taxon>Microsporidia</taxon>
        <taxon>Hepatosporidae</taxon>
        <taxon>Hepatospora</taxon>
    </lineage>
</organism>
<dbReference type="VEuPathDB" id="MicrosporidiaDB:A0H76_1210"/>